<evidence type="ECO:0000313" key="10">
    <source>
        <dbReference type="Proteomes" id="UP000179920"/>
    </source>
</evidence>
<proteinExistence type="inferred from homology"/>
<dbReference type="InterPro" id="IPR012882">
    <property type="entry name" value="Fmp46"/>
</dbReference>
<evidence type="ECO:0000313" key="11">
    <source>
        <dbReference type="Proteomes" id="UP000658997"/>
    </source>
</evidence>
<feature type="compositionally biased region" description="Low complexity" evidence="7">
    <location>
        <begin position="47"/>
        <end position="62"/>
    </location>
</feature>
<sequence>MSFRYHKGPSIITLFHDPSSSTSKQILKLLSSYNKTNSRLSNRHHPSPSASAASSSSGSAANNGESCVIEANGGGVGEYLGNAASDPPSNSAIQLEVVDRSANPPTPDQMRSIINYLAAGTTATTSAPRSAAGFNPTDTRIAQPDGERYTNTGFNIEEHEKRKITLPHHLATSSARARKDSEMPEIKDGPIIVNWDQGTAATSLEGVKQMLVRIERSASEEKSGKGEGGGGCVVC</sequence>
<dbReference type="Pfam" id="PF07955">
    <property type="entry name" value="DUF1687"/>
    <property type="match status" value="1"/>
</dbReference>
<dbReference type="Proteomes" id="UP000179920">
    <property type="component" value="Chromosome XIX"/>
</dbReference>
<feature type="region of interest" description="Disordered" evidence="7">
    <location>
        <begin position="126"/>
        <end position="148"/>
    </location>
</feature>
<gene>
    <name evidence="9" type="ORF">UBRO2_02747</name>
    <name evidence="8" type="ORF">UBRO_07144</name>
</gene>
<dbReference type="PANTHER" id="PTHR28071:SF1">
    <property type="entry name" value="REDOX PROTEIN FMP46, MITOCHONDRIAL-RELATED"/>
    <property type="match status" value="1"/>
</dbReference>
<evidence type="ECO:0000256" key="2">
    <source>
        <dbReference type="ARBA" id="ARBA00004173"/>
    </source>
</evidence>
<dbReference type="OrthoDB" id="59229at2759"/>
<feature type="region of interest" description="Disordered" evidence="7">
    <location>
        <begin position="37"/>
        <end position="62"/>
    </location>
</feature>
<keyword evidence="5" id="KW-0560">Oxidoreductase</keyword>
<dbReference type="SUPFAM" id="SSF52833">
    <property type="entry name" value="Thioredoxin-like"/>
    <property type="match status" value="1"/>
</dbReference>
<comment type="similarity">
    <text evidence="3">Belongs to the FMP46 family.</text>
</comment>
<keyword evidence="4" id="KW-0809">Transit peptide</keyword>
<evidence type="ECO:0000256" key="3">
    <source>
        <dbReference type="ARBA" id="ARBA00009734"/>
    </source>
</evidence>
<reference evidence="10" key="1">
    <citation type="submission" date="2016-04" db="EMBL/GenBank/DDBJ databases">
        <authorList>
            <person name="Guldener U."/>
            <person name="Guldener U."/>
        </authorList>
    </citation>
    <scope>NUCLEOTIDE SEQUENCE [LARGE SCALE GENOMIC DNA]</scope>
    <source>
        <strain evidence="10">UB2112</strain>
    </source>
</reference>
<dbReference type="PANTHER" id="PTHR28071">
    <property type="entry name" value="REDOX PROTEIN FMP46, MITOCHONDRIAL-RELATED"/>
    <property type="match status" value="1"/>
</dbReference>
<evidence type="ECO:0000256" key="6">
    <source>
        <dbReference type="ARBA" id="ARBA00023128"/>
    </source>
</evidence>
<evidence type="ECO:0000313" key="8">
    <source>
        <dbReference type="EMBL" id="SAM85804.1"/>
    </source>
</evidence>
<protein>
    <submittedName>
        <fullName evidence="8">Uncharacterized protein</fullName>
    </submittedName>
</protein>
<accession>A0A1K0GCL1</accession>
<evidence type="ECO:0000256" key="5">
    <source>
        <dbReference type="ARBA" id="ARBA00023002"/>
    </source>
</evidence>
<organism evidence="8 10">
    <name type="scientific">Ustilago bromivora</name>
    <dbReference type="NCBI Taxonomy" id="307758"/>
    <lineage>
        <taxon>Eukaryota</taxon>
        <taxon>Fungi</taxon>
        <taxon>Dikarya</taxon>
        <taxon>Basidiomycota</taxon>
        <taxon>Ustilaginomycotina</taxon>
        <taxon>Ustilaginomycetes</taxon>
        <taxon>Ustilaginales</taxon>
        <taxon>Ustilaginaceae</taxon>
        <taxon>Ustilago</taxon>
    </lineage>
</organism>
<evidence type="ECO:0000256" key="4">
    <source>
        <dbReference type="ARBA" id="ARBA00022946"/>
    </source>
</evidence>
<dbReference type="InterPro" id="IPR036249">
    <property type="entry name" value="Thioredoxin-like_sf"/>
</dbReference>
<evidence type="ECO:0000313" key="9">
    <source>
        <dbReference type="EMBL" id="SYW79063.1"/>
    </source>
</evidence>
<reference evidence="8" key="2">
    <citation type="submission" date="2016-04" db="EMBL/GenBank/DDBJ databases">
        <authorList>
            <person name="Evans L.H."/>
            <person name="Alamgir A."/>
            <person name="Owens N."/>
            <person name="Weber N.D."/>
            <person name="Virtaneva K."/>
            <person name="Barbian K."/>
            <person name="Babar A."/>
            <person name="Rosenke K."/>
        </authorList>
    </citation>
    <scope>NUCLEOTIDE SEQUENCE</scope>
    <source>
        <strain evidence="8">UB2112</strain>
    </source>
</reference>
<dbReference type="EMBL" id="ULHB01000045">
    <property type="protein sequence ID" value="SYW79063.1"/>
    <property type="molecule type" value="Genomic_DNA"/>
</dbReference>
<evidence type="ECO:0000256" key="1">
    <source>
        <dbReference type="ARBA" id="ARBA00002963"/>
    </source>
</evidence>
<dbReference type="EMBL" id="LT558135">
    <property type="protein sequence ID" value="SAM85804.1"/>
    <property type="molecule type" value="Genomic_DNA"/>
</dbReference>
<dbReference type="GO" id="GO:0005739">
    <property type="term" value="C:mitochondrion"/>
    <property type="evidence" value="ECO:0007669"/>
    <property type="project" value="UniProtKB-SubCell"/>
</dbReference>
<name>A0A1K0GCL1_9BASI</name>
<dbReference type="Proteomes" id="UP000658997">
    <property type="component" value="Unassembled WGS sequence"/>
</dbReference>
<reference evidence="9" key="3">
    <citation type="submission" date="2018-08" db="EMBL/GenBank/DDBJ databases">
        <authorList>
            <person name="Guldener U."/>
        </authorList>
    </citation>
    <scope>NUCLEOTIDE SEQUENCE</scope>
    <source>
        <strain evidence="9">UB2</strain>
    </source>
</reference>
<dbReference type="GO" id="GO:0016491">
    <property type="term" value="F:oxidoreductase activity"/>
    <property type="evidence" value="ECO:0007669"/>
    <property type="project" value="UniProtKB-KW"/>
</dbReference>
<comment type="subcellular location">
    <subcellularLocation>
        <location evidence="2">Mitochondrion</location>
    </subcellularLocation>
</comment>
<keyword evidence="11" id="KW-1185">Reference proteome</keyword>
<dbReference type="Gene3D" id="3.40.30.10">
    <property type="entry name" value="Glutaredoxin"/>
    <property type="match status" value="1"/>
</dbReference>
<evidence type="ECO:0000256" key="7">
    <source>
        <dbReference type="SAM" id="MobiDB-lite"/>
    </source>
</evidence>
<comment type="function">
    <text evidence="1">Putative mitochondrial redox protein which could be involved in the reduction of small toxic molecules.</text>
</comment>
<keyword evidence="6" id="KW-0496">Mitochondrion</keyword>
<dbReference type="AlphaFoldDB" id="A0A1K0GCL1"/>